<name>A0A819BSJ8_9BILA</name>
<dbReference type="PANTHER" id="PTHR24104">
    <property type="entry name" value="E3 UBIQUITIN-PROTEIN LIGASE NHLRC1-RELATED"/>
    <property type="match status" value="1"/>
</dbReference>
<dbReference type="Gene3D" id="2.120.10.30">
    <property type="entry name" value="TolB, C-terminal domain"/>
    <property type="match status" value="2"/>
</dbReference>
<organism evidence="1 2">
    <name type="scientific">Rotaria sordida</name>
    <dbReference type="NCBI Taxonomy" id="392033"/>
    <lineage>
        <taxon>Eukaryota</taxon>
        <taxon>Metazoa</taxon>
        <taxon>Spiralia</taxon>
        <taxon>Gnathifera</taxon>
        <taxon>Rotifera</taxon>
        <taxon>Eurotatoria</taxon>
        <taxon>Bdelloidea</taxon>
        <taxon>Philodinida</taxon>
        <taxon>Philodinidae</taxon>
        <taxon>Rotaria</taxon>
    </lineage>
</organism>
<comment type="caution">
    <text evidence="1">The sequence shown here is derived from an EMBL/GenBank/DDBJ whole genome shotgun (WGS) entry which is preliminary data.</text>
</comment>
<dbReference type="CDD" id="cd05819">
    <property type="entry name" value="NHL"/>
    <property type="match status" value="1"/>
</dbReference>
<accession>A0A819BSJ8</accession>
<proteinExistence type="predicted"/>
<dbReference type="EMBL" id="CAJOBE010002210">
    <property type="protein sequence ID" value="CAF3806887.1"/>
    <property type="molecule type" value="Genomic_DNA"/>
</dbReference>
<sequence>MYQKKKINETLFPITTTIQDQYPRLNFKSNPNNNNIYNNVALLLLQDDSLIQCLTFKNNNNHYFIWLSFESSTLKLNQYLKQLTIKLRYAHHLFILIRNLLKLEYLNVEICGAIKSDIYNYNNIENQTATLSSVLKHLIINSHGLTYSNLILLLKQFQRSIQLLKLDMCIQDHVNGEIVTSTITSTMPKLKELQFVFRFTMNKNVNINTANATITTTLSTTTTATATTTTTTQQLLWTPLRGSPIDIPEDAHWEQRGVTVAGGNGEGNGTNQFYNPDGLFVDDEETLYIADQRNHRIMQWRANATTGQVVAGGNGKGNETHQLQWPTDVIVDKETDSLIICDNGIVVAGGHGLGSSLKQLQNARGVVVDQLGTLYVSDDGNDRIMRWPEGATQGSVVIDGKAEQWTGVNGLSFDRYGNLYVVNFDNYRVRRFDLMK</sequence>
<evidence type="ECO:0008006" key="3">
    <source>
        <dbReference type="Google" id="ProtNLM"/>
    </source>
</evidence>
<dbReference type="SUPFAM" id="SSF63829">
    <property type="entry name" value="Calcium-dependent phosphotriesterase"/>
    <property type="match status" value="1"/>
</dbReference>
<dbReference type="AlphaFoldDB" id="A0A819BSJ8"/>
<protein>
    <recommendedName>
        <fullName evidence="3">NHL repeat-containing protein</fullName>
    </recommendedName>
</protein>
<dbReference type="InterPro" id="IPR011042">
    <property type="entry name" value="6-blade_b-propeller_TolB-like"/>
</dbReference>
<evidence type="ECO:0000313" key="1">
    <source>
        <dbReference type="EMBL" id="CAF3806887.1"/>
    </source>
</evidence>
<evidence type="ECO:0000313" key="2">
    <source>
        <dbReference type="Proteomes" id="UP000663874"/>
    </source>
</evidence>
<reference evidence="1" key="1">
    <citation type="submission" date="2021-02" db="EMBL/GenBank/DDBJ databases">
        <authorList>
            <person name="Nowell W R."/>
        </authorList>
    </citation>
    <scope>NUCLEOTIDE SEQUENCE</scope>
</reference>
<dbReference type="InterPro" id="IPR050952">
    <property type="entry name" value="TRIM-NHL_E3_ligases"/>
</dbReference>
<dbReference type="Proteomes" id="UP000663874">
    <property type="component" value="Unassembled WGS sequence"/>
</dbReference>
<gene>
    <name evidence="1" type="ORF">FNK824_LOCUS15334</name>
</gene>